<evidence type="ECO:0000256" key="6">
    <source>
        <dbReference type="ARBA" id="ARBA00023065"/>
    </source>
</evidence>
<dbReference type="InterPro" id="IPR004282">
    <property type="entry name" value="CemA"/>
</dbReference>
<evidence type="ECO:0000256" key="3">
    <source>
        <dbReference type="ARBA" id="ARBA00022692"/>
    </source>
</evidence>
<evidence type="ECO:0000256" key="9">
    <source>
        <dbReference type="SAM" id="Phobius"/>
    </source>
</evidence>
<evidence type="ECO:0000256" key="1">
    <source>
        <dbReference type="ARBA" id="ARBA00004141"/>
    </source>
</evidence>
<keyword evidence="3 9" id="KW-0812">Transmembrane</keyword>
<dbReference type="EMBL" id="JADCNM010000010">
    <property type="protein sequence ID" value="KAG0465831.1"/>
    <property type="molecule type" value="Genomic_DNA"/>
</dbReference>
<feature type="transmembrane region" description="Helical" evidence="9">
    <location>
        <begin position="374"/>
        <end position="395"/>
    </location>
</feature>
<dbReference type="GO" id="GO:0016020">
    <property type="term" value="C:membrane"/>
    <property type="evidence" value="ECO:0007669"/>
    <property type="project" value="UniProtKB-SubCell"/>
</dbReference>
<keyword evidence="4" id="KW-0375">Hydrogen ion transport</keyword>
<keyword evidence="2" id="KW-0813">Transport</keyword>
<name>A0A835Q3X8_VANPL</name>
<evidence type="ECO:0000256" key="7">
    <source>
        <dbReference type="ARBA" id="ARBA00023136"/>
    </source>
</evidence>
<evidence type="ECO:0000256" key="2">
    <source>
        <dbReference type="ARBA" id="ARBA00022448"/>
    </source>
</evidence>
<sequence length="428" mass="49288">MLLLYLFLVKSEKCGIRFTPLMSTSMVFCVKLLLLGDGRYANVCRLCGASGFFEFSSKRKRVSVYRLVPAAKRNHARKRPWWESLFSEEDDDVLSIWKGVDVLGDTEEVEEVSCDEKFESWKRRAEAITELKDAQEDARNAESREWEDWIGDDSTDAARSSWYHDFCDAGSKAADEFSSDQYEMLREKSFIDAAKKLISGSIGDELFFEDKVFNMLPQARYVKTVPLVAELLDVRRQQKLEMVKSLRVAKARYRLEVEIGKSPPLSDEDVWLELRHKAIELRDEFRLENRRAFANIWSDMVYGVVLFILIYSNKSKVALLKFTGYKLLNNISDSGKAFLIILVADILLGYHSEFGWHAFAEIIMEHYGFEVDEAVITIFIAIFPVAIDIFVKLWLFKFLPRLSPNVAIILRKCSAIRILCSSHAVLVV</sequence>
<dbReference type="Proteomes" id="UP000639772">
    <property type="component" value="Chromosome 10"/>
</dbReference>
<keyword evidence="7 9" id="KW-0472">Membrane</keyword>
<gene>
    <name evidence="10" type="ORF">HPP92_019995</name>
</gene>
<evidence type="ECO:0008006" key="12">
    <source>
        <dbReference type="Google" id="ProtNLM"/>
    </source>
</evidence>
<organism evidence="10 11">
    <name type="scientific">Vanilla planifolia</name>
    <name type="common">Vanilla</name>
    <dbReference type="NCBI Taxonomy" id="51239"/>
    <lineage>
        <taxon>Eukaryota</taxon>
        <taxon>Viridiplantae</taxon>
        <taxon>Streptophyta</taxon>
        <taxon>Embryophyta</taxon>
        <taxon>Tracheophyta</taxon>
        <taxon>Spermatophyta</taxon>
        <taxon>Magnoliopsida</taxon>
        <taxon>Liliopsida</taxon>
        <taxon>Asparagales</taxon>
        <taxon>Orchidaceae</taxon>
        <taxon>Vanilloideae</taxon>
        <taxon>Vanilleae</taxon>
        <taxon>Vanilla</taxon>
    </lineage>
</organism>
<accession>A0A835Q3X8</accession>
<keyword evidence="5 9" id="KW-1133">Transmembrane helix</keyword>
<evidence type="ECO:0000313" key="10">
    <source>
        <dbReference type="EMBL" id="KAG0465831.1"/>
    </source>
</evidence>
<dbReference type="Pfam" id="PF03040">
    <property type="entry name" value="CemA"/>
    <property type="match status" value="1"/>
</dbReference>
<dbReference type="AlphaFoldDB" id="A0A835Q3X8"/>
<evidence type="ECO:0000313" key="11">
    <source>
        <dbReference type="Proteomes" id="UP000639772"/>
    </source>
</evidence>
<dbReference type="PANTHER" id="PTHR33650:SF1">
    <property type="entry name" value="CHLOROPLAST ENVELOPE MEMBRANE PROTEIN"/>
    <property type="match status" value="1"/>
</dbReference>
<comment type="subcellular location">
    <subcellularLocation>
        <location evidence="1">Membrane</location>
        <topology evidence="1">Multi-pass membrane protein</topology>
    </subcellularLocation>
</comment>
<dbReference type="GO" id="GO:1902600">
    <property type="term" value="P:proton transmembrane transport"/>
    <property type="evidence" value="ECO:0007669"/>
    <property type="project" value="UniProtKB-KW"/>
</dbReference>
<feature type="transmembrane region" description="Helical" evidence="9">
    <location>
        <begin position="337"/>
        <end position="354"/>
    </location>
</feature>
<evidence type="ECO:0000256" key="4">
    <source>
        <dbReference type="ARBA" id="ARBA00022781"/>
    </source>
</evidence>
<feature type="transmembrane region" description="Helical" evidence="9">
    <location>
        <begin position="292"/>
        <end position="311"/>
    </location>
</feature>
<dbReference type="PANTHER" id="PTHR33650">
    <property type="entry name" value="CHLOROPLAST ENVELOPE MEMBRANE PROTEIN-RELATED"/>
    <property type="match status" value="1"/>
</dbReference>
<comment type="caution">
    <text evidence="10">The sequence shown here is derived from an EMBL/GenBank/DDBJ whole genome shotgun (WGS) entry which is preliminary data.</text>
</comment>
<protein>
    <recommendedName>
        <fullName evidence="12">Chloroplast envelope membrane protein</fullName>
    </recommendedName>
</protein>
<evidence type="ECO:0000256" key="8">
    <source>
        <dbReference type="ARBA" id="ARBA00043980"/>
    </source>
</evidence>
<dbReference type="OrthoDB" id="1748043at2759"/>
<proteinExistence type="inferred from homology"/>
<reference evidence="10 11" key="1">
    <citation type="journal article" date="2020" name="Nat. Food">
        <title>A phased Vanilla planifolia genome enables genetic improvement of flavour and production.</title>
        <authorList>
            <person name="Hasing T."/>
            <person name="Tang H."/>
            <person name="Brym M."/>
            <person name="Khazi F."/>
            <person name="Huang T."/>
            <person name="Chambers A.H."/>
        </authorList>
    </citation>
    <scope>NUCLEOTIDE SEQUENCE [LARGE SCALE GENOMIC DNA]</scope>
    <source>
        <tissue evidence="10">Leaf</tissue>
    </source>
</reference>
<comment type="similarity">
    <text evidence="8">Belongs to the CemA family.</text>
</comment>
<evidence type="ECO:0000256" key="5">
    <source>
        <dbReference type="ARBA" id="ARBA00022989"/>
    </source>
</evidence>
<keyword evidence="6" id="KW-0406">Ion transport</keyword>